<organism evidence="1 2">
    <name type="scientific">Macrosiphum euphorbiae</name>
    <name type="common">potato aphid</name>
    <dbReference type="NCBI Taxonomy" id="13131"/>
    <lineage>
        <taxon>Eukaryota</taxon>
        <taxon>Metazoa</taxon>
        <taxon>Ecdysozoa</taxon>
        <taxon>Arthropoda</taxon>
        <taxon>Hexapoda</taxon>
        <taxon>Insecta</taxon>
        <taxon>Pterygota</taxon>
        <taxon>Neoptera</taxon>
        <taxon>Paraneoptera</taxon>
        <taxon>Hemiptera</taxon>
        <taxon>Sternorrhyncha</taxon>
        <taxon>Aphidomorpha</taxon>
        <taxon>Aphidoidea</taxon>
        <taxon>Aphididae</taxon>
        <taxon>Macrosiphini</taxon>
        <taxon>Macrosiphum</taxon>
    </lineage>
</organism>
<dbReference type="EMBL" id="CARXXK010000001">
    <property type="protein sequence ID" value="CAI6344914.1"/>
    <property type="molecule type" value="Genomic_DNA"/>
</dbReference>
<name>A0AAV0VMQ9_9HEMI</name>
<comment type="caution">
    <text evidence="1">The sequence shown here is derived from an EMBL/GenBank/DDBJ whole genome shotgun (WGS) entry which is preliminary data.</text>
</comment>
<dbReference type="Proteomes" id="UP001160148">
    <property type="component" value="Unassembled WGS sequence"/>
</dbReference>
<dbReference type="AlphaFoldDB" id="A0AAV0VMQ9"/>
<dbReference type="InterPro" id="IPR011009">
    <property type="entry name" value="Kinase-like_dom_sf"/>
</dbReference>
<dbReference type="Pfam" id="PF02958">
    <property type="entry name" value="EcKL"/>
    <property type="match status" value="1"/>
</dbReference>
<dbReference type="SUPFAM" id="SSF56112">
    <property type="entry name" value="Protein kinase-like (PK-like)"/>
    <property type="match status" value="1"/>
</dbReference>
<gene>
    <name evidence="1" type="ORF">MEUPH1_LOCUS1987</name>
</gene>
<accession>A0AAV0VMQ9</accession>
<keyword evidence="2" id="KW-1185">Reference proteome</keyword>
<dbReference type="InterPro" id="IPR004119">
    <property type="entry name" value="EcKL"/>
</dbReference>
<protein>
    <submittedName>
        <fullName evidence="1">Uncharacterized protein</fullName>
    </submittedName>
</protein>
<evidence type="ECO:0000313" key="1">
    <source>
        <dbReference type="EMBL" id="CAI6344914.1"/>
    </source>
</evidence>
<reference evidence="1 2" key="1">
    <citation type="submission" date="2023-01" db="EMBL/GenBank/DDBJ databases">
        <authorList>
            <person name="Whitehead M."/>
        </authorList>
    </citation>
    <scope>NUCLEOTIDE SEQUENCE [LARGE SCALE GENOMIC DNA]</scope>
</reference>
<evidence type="ECO:0000313" key="2">
    <source>
        <dbReference type="Proteomes" id="UP001160148"/>
    </source>
</evidence>
<sequence length="154" mass="16996">MQGHPFDALALDFFTLHYGSPALDLASFLYMSTTQWVLEVHWDDLLNTYCSALSASVPPGVHVSGRTEIDAEMVATTVKAFAKTMIGLPFLLRTKNDELDSLVTSDDPVDYFLALGGDMATERLADIVKHLVNIDYTDVGRDFHSDPAENLISK</sequence>
<proteinExistence type="predicted"/>